<dbReference type="SMART" id="SM00388">
    <property type="entry name" value="HisKA"/>
    <property type="match status" value="1"/>
</dbReference>
<comment type="subcellular location">
    <subcellularLocation>
        <location evidence="2">Cell membrane</location>
    </subcellularLocation>
</comment>
<dbReference type="Gene3D" id="6.10.340.10">
    <property type="match status" value="1"/>
</dbReference>
<comment type="catalytic activity">
    <reaction evidence="1">
        <text>ATP + protein L-histidine = ADP + protein N-phospho-L-histidine.</text>
        <dbReference type="EC" id="2.7.13.3"/>
    </reaction>
</comment>
<evidence type="ECO:0000256" key="4">
    <source>
        <dbReference type="ARBA" id="ARBA00022553"/>
    </source>
</evidence>
<evidence type="ECO:0000256" key="5">
    <source>
        <dbReference type="ARBA" id="ARBA00022679"/>
    </source>
</evidence>
<feature type="region of interest" description="Disordered" evidence="11">
    <location>
        <begin position="64"/>
        <end position="89"/>
    </location>
</feature>
<keyword evidence="4" id="KW-0597">Phosphoprotein</keyword>
<evidence type="ECO:0000256" key="7">
    <source>
        <dbReference type="ARBA" id="ARBA00022777"/>
    </source>
</evidence>
<sequence>MRRPPWPGLLRPGRTRSIHARLFLGFAGALAASAVLMVAVIYAGMRFVPTYDFQDTVVITDPEAQHQAPGAGESFPEVDAPPGVSPGAVMDGSIRSKEDVWNTLLWLSVGGLLLVTVIGLAVGWRLSQRLLAPLGTISQAAAKAADGQLQYRINAEGPSDELKQLADTFDTMLARLEESFAAHQRFAANASHELLTPLATTRAVLQIAAADPSGEEFAELAPMLVETNERNITIVKALLDLAAADHAPFDPEPVDLAALAADAAAERTAQAATADLRLDVGTEPGCTVPGNTTLLRQLLLNLLDNALAYNKPGGSVHLAVLREKEIVIEVENTGRHIDDIVAQRLFEPFYRQQSRVTSDRSGHGLGLAIVRSIVHAHHGTVTAHANPDGGLTVRAKLPPDPRQADRRPPPMKPHGEPPVPGPGCRPRRVRGSGGTRVRG</sequence>
<keyword evidence="6 12" id="KW-0812">Transmembrane</keyword>
<dbReference type="Pfam" id="PF00672">
    <property type="entry name" value="HAMP"/>
    <property type="match status" value="1"/>
</dbReference>
<dbReference type="GO" id="GO:0016301">
    <property type="term" value="F:kinase activity"/>
    <property type="evidence" value="ECO:0007669"/>
    <property type="project" value="UniProtKB-KW"/>
</dbReference>
<evidence type="ECO:0000256" key="10">
    <source>
        <dbReference type="ARBA" id="ARBA00023136"/>
    </source>
</evidence>
<gene>
    <name evidence="15" type="ORF">FFZ77_17305</name>
</gene>
<dbReference type="SUPFAM" id="SSF158472">
    <property type="entry name" value="HAMP domain-like"/>
    <property type="match status" value="1"/>
</dbReference>
<proteinExistence type="predicted"/>
<dbReference type="InterPro" id="IPR036890">
    <property type="entry name" value="HATPase_C_sf"/>
</dbReference>
<dbReference type="InterPro" id="IPR003660">
    <property type="entry name" value="HAMP_dom"/>
</dbReference>
<name>A0ABW9NVJ8_9ACTN</name>
<comment type="caution">
    <text evidence="15">The sequence shown here is derived from an EMBL/GenBank/DDBJ whole genome shotgun (WGS) entry which is preliminary data.</text>
</comment>
<dbReference type="EC" id="2.7.13.3" evidence="3"/>
<dbReference type="EMBL" id="VDEQ01000192">
    <property type="protein sequence ID" value="MQS37317.1"/>
    <property type="molecule type" value="Genomic_DNA"/>
</dbReference>
<evidence type="ECO:0000256" key="12">
    <source>
        <dbReference type="SAM" id="Phobius"/>
    </source>
</evidence>
<dbReference type="SMART" id="SM00304">
    <property type="entry name" value="HAMP"/>
    <property type="match status" value="1"/>
</dbReference>
<dbReference type="Pfam" id="PF02518">
    <property type="entry name" value="HATPase_c"/>
    <property type="match status" value="1"/>
</dbReference>
<dbReference type="InterPro" id="IPR004358">
    <property type="entry name" value="Sig_transdc_His_kin-like_C"/>
</dbReference>
<feature type="domain" description="Histidine kinase" evidence="13">
    <location>
        <begin position="189"/>
        <end position="401"/>
    </location>
</feature>
<dbReference type="PRINTS" id="PR00344">
    <property type="entry name" value="BCTRLSENSOR"/>
</dbReference>
<accession>A0ABW9NVJ8</accession>
<keyword evidence="7 15" id="KW-0418">Kinase</keyword>
<dbReference type="Gene3D" id="1.10.287.130">
    <property type="match status" value="1"/>
</dbReference>
<feature type="transmembrane region" description="Helical" evidence="12">
    <location>
        <begin position="21"/>
        <end position="45"/>
    </location>
</feature>
<feature type="region of interest" description="Disordered" evidence="11">
    <location>
        <begin position="381"/>
        <end position="439"/>
    </location>
</feature>
<evidence type="ECO:0000256" key="9">
    <source>
        <dbReference type="ARBA" id="ARBA00023012"/>
    </source>
</evidence>
<keyword evidence="9" id="KW-0902">Two-component regulatory system</keyword>
<evidence type="ECO:0000256" key="1">
    <source>
        <dbReference type="ARBA" id="ARBA00000085"/>
    </source>
</evidence>
<feature type="compositionally biased region" description="Pro residues" evidence="11">
    <location>
        <begin position="410"/>
        <end position="423"/>
    </location>
</feature>
<dbReference type="SUPFAM" id="SSF47384">
    <property type="entry name" value="Homodimeric domain of signal transducing histidine kinase"/>
    <property type="match status" value="1"/>
</dbReference>
<keyword evidence="16" id="KW-1185">Reference proteome</keyword>
<reference evidence="15 16" key="1">
    <citation type="submission" date="2019-06" db="EMBL/GenBank/DDBJ databases">
        <title>Comparative genomics and metabolomics analyses of clavulanic acid producing Streptomyces species provides insight into specialized metabolism and evolution of beta-lactam biosynthetic gene clusters.</title>
        <authorList>
            <person name="Moore M.A."/>
            <person name="Cruz-Morales P."/>
            <person name="Barona Gomez F."/>
            <person name="Kapil T."/>
        </authorList>
    </citation>
    <scope>NUCLEOTIDE SEQUENCE [LARGE SCALE GENOMIC DNA]</scope>
    <source>
        <strain evidence="15 16">T-272</strain>
    </source>
</reference>
<dbReference type="PROSITE" id="PS50109">
    <property type="entry name" value="HIS_KIN"/>
    <property type="match status" value="1"/>
</dbReference>
<dbReference type="InterPro" id="IPR005467">
    <property type="entry name" value="His_kinase_dom"/>
</dbReference>
<dbReference type="PANTHER" id="PTHR45436">
    <property type="entry name" value="SENSOR HISTIDINE KINASE YKOH"/>
    <property type="match status" value="1"/>
</dbReference>
<dbReference type="SUPFAM" id="SSF55874">
    <property type="entry name" value="ATPase domain of HSP90 chaperone/DNA topoisomerase II/histidine kinase"/>
    <property type="match status" value="1"/>
</dbReference>
<dbReference type="InterPro" id="IPR050428">
    <property type="entry name" value="TCS_sensor_his_kinase"/>
</dbReference>
<dbReference type="Pfam" id="PF00512">
    <property type="entry name" value="HisKA"/>
    <property type="match status" value="1"/>
</dbReference>
<organism evidence="15 16">
    <name type="scientific">Streptomyces katsurahamanus</name>
    <dbReference type="NCBI Taxonomy" id="2577098"/>
    <lineage>
        <taxon>Bacteria</taxon>
        <taxon>Bacillati</taxon>
        <taxon>Actinomycetota</taxon>
        <taxon>Actinomycetes</taxon>
        <taxon>Kitasatosporales</taxon>
        <taxon>Streptomycetaceae</taxon>
        <taxon>Streptomyces</taxon>
    </lineage>
</organism>
<dbReference type="Proteomes" id="UP000460558">
    <property type="component" value="Unassembled WGS sequence"/>
</dbReference>
<dbReference type="InterPro" id="IPR003594">
    <property type="entry name" value="HATPase_dom"/>
</dbReference>
<dbReference type="PROSITE" id="PS50885">
    <property type="entry name" value="HAMP"/>
    <property type="match status" value="1"/>
</dbReference>
<keyword evidence="8 12" id="KW-1133">Transmembrane helix</keyword>
<feature type="domain" description="HAMP" evidence="14">
    <location>
        <begin position="128"/>
        <end position="181"/>
    </location>
</feature>
<dbReference type="InterPro" id="IPR003661">
    <property type="entry name" value="HisK_dim/P_dom"/>
</dbReference>
<dbReference type="CDD" id="cd00082">
    <property type="entry name" value="HisKA"/>
    <property type="match status" value="1"/>
</dbReference>
<dbReference type="PANTHER" id="PTHR45436:SF5">
    <property type="entry name" value="SENSOR HISTIDINE KINASE TRCS"/>
    <property type="match status" value="1"/>
</dbReference>
<feature type="transmembrane region" description="Helical" evidence="12">
    <location>
        <begin position="104"/>
        <end position="124"/>
    </location>
</feature>
<dbReference type="RefSeq" id="WP_323371824.1">
    <property type="nucleotide sequence ID" value="NZ_VDEQ01000192.1"/>
</dbReference>
<evidence type="ECO:0000256" key="2">
    <source>
        <dbReference type="ARBA" id="ARBA00004236"/>
    </source>
</evidence>
<protein>
    <recommendedName>
        <fullName evidence="3">histidine kinase</fullName>
        <ecNumber evidence="3">2.7.13.3</ecNumber>
    </recommendedName>
</protein>
<evidence type="ECO:0000256" key="6">
    <source>
        <dbReference type="ARBA" id="ARBA00022692"/>
    </source>
</evidence>
<dbReference type="InterPro" id="IPR036097">
    <property type="entry name" value="HisK_dim/P_sf"/>
</dbReference>
<evidence type="ECO:0000259" key="13">
    <source>
        <dbReference type="PROSITE" id="PS50109"/>
    </source>
</evidence>
<evidence type="ECO:0000313" key="16">
    <source>
        <dbReference type="Proteomes" id="UP000460558"/>
    </source>
</evidence>
<evidence type="ECO:0000256" key="8">
    <source>
        <dbReference type="ARBA" id="ARBA00022989"/>
    </source>
</evidence>
<keyword evidence="5" id="KW-0808">Transferase</keyword>
<dbReference type="SMART" id="SM00387">
    <property type="entry name" value="HATPase_c"/>
    <property type="match status" value="1"/>
</dbReference>
<dbReference type="CDD" id="cd06225">
    <property type="entry name" value="HAMP"/>
    <property type="match status" value="1"/>
</dbReference>
<keyword evidence="10 12" id="KW-0472">Membrane</keyword>
<dbReference type="Gene3D" id="3.30.565.10">
    <property type="entry name" value="Histidine kinase-like ATPase, C-terminal domain"/>
    <property type="match status" value="1"/>
</dbReference>
<evidence type="ECO:0000256" key="3">
    <source>
        <dbReference type="ARBA" id="ARBA00012438"/>
    </source>
</evidence>
<feature type="compositionally biased region" description="Basic and acidic residues" evidence="11">
    <location>
        <begin position="397"/>
        <end position="408"/>
    </location>
</feature>
<evidence type="ECO:0000313" key="15">
    <source>
        <dbReference type="EMBL" id="MQS37317.1"/>
    </source>
</evidence>
<evidence type="ECO:0000259" key="14">
    <source>
        <dbReference type="PROSITE" id="PS50885"/>
    </source>
</evidence>
<evidence type="ECO:0000256" key="11">
    <source>
        <dbReference type="SAM" id="MobiDB-lite"/>
    </source>
</evidence>